<dbReference type="EMBL" id="JABZGR010000027">
    <property type="protein sequence ID" value="MBF0970884.1"/>
    <property type="molecule type" value="Genomic_DNA"/>
</dbReference>
<dbReference type="Proteomes" id="UP000704068">
    <property type="component" value="Unassembled WGS sequence"/>
</dbReference>
<dbReference type="Gene3D" id="1.10.10.60">
    <property type="entry name" value="Homeodomain-like"/>
    <property type="match status" value="1"/>
</dbReference>
<dbReference type="GO" id="GO:0043565">
    <property type="term" value="F:sequence-specific DNA binding"/>
    <property type="evidence" value="ECO:0007669"/>
    <property type="project" value="InterPro"/>
</dbReference>
<evidence type="ECO:0000256" key="1">
    <source>
        <dbReference type="ARBA" id="ARBA00023015"/>
    </source>
</evidence>
<keyword evidence="3" id="KW-0804">Transcription</keyword>
<keyword evidence="2" id="KW-0238">DNA-binding</keyword>
<dbReference type="Gene3D" id="3.30.70.100">
    <property type="match status" value="1"/>
</dbReference>
<dbReference type="InterPro" id="IPR009057">
    <property type="entry name" value="Homeodomain-like_sf"/>
</dbReference>
<sequence>MVIFIKGMVCQRCIMIVGQLLERIGIEAVKVDLGRIDLYDVPTSEQMQALDRGLKELGFELVFDKRPQLIEAIKLATIDYVYANPPSRQNFSDYIIDHLHYDYHYISDIFSSTEGIPLGKYAIKVRMRRARQLLRTTNDSIADIAYALGYTSQTYMSTQFKKETGLSPLQYRKQSRK</sequence>
<dbReference type="PROSITE" id="PS01124">
    <property type="entry name" value="HTH_ARAC_FAMILY_2"/>
    <property type="match status" value="1"/>
</dbReference>
<dbReference type="SUPFAM" id="SSF46689">
    <property type="entry name" value="Homeodomain-like"/>
    <property type="match status" value="1"/>
</dbReference>
<reference evidence="5" key="1">
    <citation type="submission" date="2020-04" db="EMBL/GenBank/DDBJ databases">
        <title>Deep metagenomics examines the oral microbiome during advanced dental caries in children, revealing novel taxa and co-occurrences with host molecules.</title>
        <authorList>
            <person name="Baker J.L."/>
            <person name="Morton J.T."/>
            <person name="Dinis M."/>
            <person name="Alvarez R."/>
            <person name="Tran N.C."/>
            <person name="Knight R."/>
            <person name="Edlund A."/>
        </authorList>
    </citation>
    <scope>NUCLEOTIDE SEQUENCE</scope>
    <source>
        <strain evidence="5">JCVI_34_bin.1</strain>
    </source>
</reference>
<dbReference type="PANTHER" id="PTHR43280">
    <property type="entry name" value="ARAC-FAMILY TRANSCRIPTIONAL REGULATOR"/>
    <property type="match status" value="1"/>
</dbReference>
<dbReference type="RefSeq" id="WP_296090391.1">
    <property type="nucleotide sequence ID" value="NZ_CAUOSC010000032.1"/>
</dbReference>
<dbReference type="InterPro" id="IPR018060">
    <property type="entry name" value="HTH_AraC"/>
</dbReference>
<evidence type="ECO:0000256" key="3">
    <source>
        <dbReference type="ARBA" id="ARBA00023163"/>
    </source>
</evidence>
<dbReference type="PANTHER" id="PTHR43280:SF2">
    <property type="entry name" value="HTH-TYPE TRANSCRIPTIONAL REGULATOR EXSA"/>
    <property type="match status" value="1"/>
</dbReference>
<evidence type="ECO:0000259" key="4">
    <source>
        <dbReference type="PROSITE" id="PS01124"/>
    </source>
</evidence>
<evidence type="ECO:0000256" key="2">
    <source>
        <dbReference type="ARBA" id="ARBA00023125"/>
    </source>
</evidence>
<dbReference type="GO" id="GO:0003700">
    <property type="term" value="F:DNA-binding transcription factor activity"/>
    <property type="evidence" value="ECO:0007669"/>
    <property type="project" value="InterPro"/>
</dbReference>
<accession>A0A929RYK2</accession>
<dbReference type="SMART" id="SM00342">
    <property type="entry name" value="HTH_ARAC"/>
    <property type="match status" value="1"/>
</dbReference>
<evidence type="ECO:0000313" key="6">
    <source>
        <dbReference type="Proteomes" id="UP000704068"/>
    </source>
</evidence>
<name>A0A929RYK2_9BACT</name>
<organism evidence="5 6">
    <name type="scientific">Alloprevotella tannerae</name>
    <dbReference type="NCBI Taxonomy" id="76122"/>
    <lineage>
        <taxon>Bacteria</taxon>
        <taxon>Pseudomonadati</taxon>
        <taxon>Bacteroidota</taxon>
        <taxon>Bacteroidia</taxon>
        <taxon>Bacteroidales</taxon>
        <taxon>Prevotellaceae</taxon>
        <taxon>Alloprevotella</taxon>
    </lineage>
</organism>
<comment type="caution">
    <text evidence="5">The sequence shown here is derived from an EMBL/GenBank/DDBJ whole genome shotgun (WGS) entry which is preliminary data.</text>
</comment>
<dbReference type="Pfam" id="PF12833">
    <property type="entry name" value="HTH_18"/>
    <property type="match status" value="1"/>
</dbReference>
<feature type="domain" description="HTH araC/xylS-type" evidence="4">
    <location>
        <begin position="75"/>
        <end position="174"/>
    </location>
</feature>
<proteinExistence type="predicted"/>
<gene>
    <name evidence="5" type="ORF">HXK21_07585</name>
</gene>
<keyword evidence="1" id="KW-0805">Transcription regulation</keyword>
<protein>
    <submittedName>
        <fullName evidence="5">Helix-turn-helix transcriptional regulator</fullName>
    </submittedName>
</protein>
<evidence type="ECO:0000313" key="5">
    <source>
        <dbReference type="EMBL" id="MBF0970884.1"/>
    </source>
</evidence>
<dbReference type="AlphaFoldDB" id="A0A929RYK2"/>